<dbReference type="Gene3D" id="3.10.490.10">
    <property type="entry name" value="Gamma-glutamyl cyclotransferase-like"/>
    <property type="match status" value="1"/>
</dbReference>
<dbReference type="CDD" id="cd06661">
    <property type="entry name" value="GGCT_like"/>
    <property type="match status" value="1"/>
</dbReference>
<dbReference type="Pfam" id="PF06094">
    <property type="entry name" value="GGACT"/>
    <property type="match status" value="1"/>
</dbReference>
<name>A0A832I6K1_UNCEI</name>
<dbReference type="EMBL" id="DSQF01000026">
    <property type="protein sequence ID" value="HGZ44335.1"/>
    <property type="molecule type" value="Genomic_DNA"/>
</dbReference>
<accession>A0A832I6K1</accession>
<evidence type="ECO:0000256" key="3">
    <source>
        <dbReference type="PIRSR" id="PIRSR617939-2"/>
    </source>
</evidence>
<sequence length="167" mass="18492">MLYFAYGSNLDPDQMRTRCPGHRVVGVGALHDHRLTFPRWTERWEGGAASIQPAHGPVVWGVLYELDDEDLAALDRAEGFHAPGDPHNAYERETMSVELVRPADGSIPRRVRAQVYVARPANPAPPSRRYLDTIVRGARHHRLPAEWIEALEKTPVGDGSKPSAAGS</sequence>
<evidence type="ECO:0000313" key="5">
    <source>
        <dbReference type="EMBL" id="HGZ44335.1"/>
    </source>
</evidence>
<dbReference type="SUPFAM" id="SSF110857">
    <property type="entry name" value="Gamma-glutamyl cyclotransferase-like"/>
    <property type="match status" value="1"/>
</dbReference>
<feature type="binding site" evidence="3">
    <location>
        <position position="130"/>
    </location>
    <ligand>
        <name>substrate</name>
    </ligand>
</feature>
<keyword evidence="5" id="KW-0808">Transferase</keyword>
<evidence type="ECO:0000256" key="2">
    <source>
        <dbReference type="PIRSR" id="PIRSR617939-1"/>
    </source>
</evidence>
<dbReference type="InterPro" id="IPR013024">
    <property type="entry name" value="GGCT-like"/>
</dbReference>
<dbReference type="GO" id="GO:0003839">
    <property type="term" value="F:gamma-glutamylcyclotransferase activity"/>
    <property type="evidence" value="ECO:0007669"/>
    <property type="project" value="InterPro"/>
</dbReference>
<dbReference type="InterPro" id="IPR009288">
    <property type="entry name" value="AIG2-like_dom"/>
</dbReference>
<dbReference type="GO" id="GO:0016740">
    <property type="term" value="F:transferase activity"/>
    <property type="evidence" value="ECO:0007669"/>
    <property type="project" value="UniProtKB-KW"/>
</dbReference>
<comment type="caution">
    <text evidence="5">The sequence shown here is derived from an EMBL/GenBank/DDBJ whole genome shotgun (WGS) entry which is preliminary data.</text>
</comment>
<dbReference type="InterPro" id="IPR017939">
    <property type="entry name" value="G-Glutamylcylcotransferase"/>
</dbReference>
<evidence type="ECO:0000256" key="1">
    <source>
        <dbReference type="ARBA" id="ARBA00023239"/>
    </source>
</evidence>
<dbReference type="AlphaFoldDB" id="A0A832I6K1"/>
<reference evidence="5" key="1">
    <citation type="journal article" date="2020" name="mSystems">
        <title>Genome- and Community-Level Interaction Insights into Carbon Utilization and Element Cycling Functions of Hydrothermarchaeota in Hydrothermal Sediment.</title>
        <authorList>
            <person name="Zhou Z."/>
            <person name="Liu Y."/>
            <person name="Xu W."/>
            <person name="Pan J."/>
            <person name="Luo Z.H."/>
            <person name="Li M."/>
        </authorList>
    </citation>
    <scope>NUCLEOTIDE SEQUENCE [LARGE SCALE GENOMIC DNA]</scope>
    <source>
        <strain evidence="5">SpSt-381</strain>
    </source>
</reference>
<proteinExistence type="predicted"/>
<feature type="active site" description="Proton acceptor" evidence="2">
    <location>
        <position position="78"/>
    </location>
</feature>
<organism evidence="5">
    <name type="scientific">Eiseniibacteriota bacterium</name>
    <dbReference type="NCBI Taxonomy" id="2212470"/>
    <lineage>
        <taxon>Bacteria</taxon>
        <taxon>Candidatus Eiseniibacteriota</taxon>
    </lineage>
</organism>
<dbReference type="InterPro" id="IPR036568">
    <property type="entry name" value="GGCT-like_sf"/>
</dbReference>
<gene>
    <name evidence="5" type="ORF">ENR23_13130</name>
</gene>
<evidence type="ECO:0000259" key="4">
    <source>
        <dbReference type="Pfam" id="PF06094"/>
    </source>
</evidence>
<keyword evidence="1" id="KW-0456">Lyase</keyword>
<dbReference type="PANTHER" id="PTHR12935:SF0">
    <property type="entry name" value="GAMMA-GLUTAMYLCYCLOTRANSFERASE"/>
    <property type="match status" value="1"/>
</dbReference>
<dbReference type="PANTHER" id="PTHR12935">
    <property type="entry name" value="GAMMA-GLUTAMYLCYCLOTRANSFERASE"/>
    <property type="match status" value="1"/>
</dbReference>
<protein>
    <submittedName>
        <fullName evidence="5">Gamma-glutamylcyclotransferase</fullName>
    </submittedName>
</protein>
<feature type="binding site" evidence="3">
    <location>
        <begin position="3"/>
        <end position="8"/>
    </location>
    <ligand>
        <name>substrate</name>
    </ligand>
</feature>
<feature type="domain" description="Gamma-glutamylcyclotransferase AIG2-like" evidence="4">
    <location>
        <begin position="3"/>
        <end position="120"/>
    </location>
</feature>